<gene>
    <name evidence="1" type="primary">ROM3</name>
    <name evidence="1" type="ORF">SPIL2461_LOCUS6013</name>
</gene>
<dbReference type="Proteomes" id="UP000649617">
    <property type="component" value="Unassembled WGS sequence"/>
</dbReference>
<evidence type="ECO:0000313" key="1">
    <source>
        <dbReference type="EMBL" id="CAE7272375.1"/>
    </source>
</evidence>
<reference evidence="1" key="1">
    <citation type="submission" date="2021-02" db="EMBL/GenBank/DDBJ databases">
        <authorList>
            <person name="Dougan E. K."/>
            <person name="Rhodes N."/>
            <person name="Thang M."/>
            <person name="Chan C."/>
        </authorList>
    </citation>
    <scope>NUCLEOTIDE SEQUENCE</scope>
</reference>
<name>A0A812N1A7_SYMPI</name>
<protein>
    <submittedName>
        <fullName evidence="1">ROM3 protein</fullName>
    </submittedName>
</protein>
<feature type="non-terminal residue" evidence="1">
    <location>
        <position position="162"/>
    </location>
</feature>
<dbReference type="EMBL" id="CAJNIZ010008819">
    <property type="protein sequence ID" value="CAE7272375.1"/>
    <property type="molecule type" value="Genomic_DNA"/>
</dbReference>
<accession>A0A812N1A7</accession>
<evidence type="ECO:0000313" key="2">
    <source>
        <dbReference type="Proteomes" id="UP000649617"/>
    </source>
</evidence>
<dbReference type="AlphaFoldDB" id="A0A812N1A7"/>
<proteinExistence type="predicted"/>
<sequence length="162" mass="17782">ILAALLVAPVVDTARVVERGSKAQEPDGKCTAQDVLYAEGAPAGFENENPDVLSSHKLLASLAPGVDPSALVTCYNLHRQSDRWRLSWKQKLADKLIQAGRATLDSSLRKSLLWPVVKGVLGLRKGSLATDLLTWAFEHEDGKNPFCMKESDSAEKKMMLRR</sequence>
<feature type="non-terminal residue" evidence="1">
    <location>
        <position position="1"/>
    </location>
</feature>
<organism evidence="1 2">
    <name type="scientific">Symbiodinium pilosum</name>
    <name type="common">Dinoflagellate</name>
    <dbReference type="NCBI Taxonomy" id="2952"/>
    <lineage>
        <taxon>Eukaryota</taxon>
        <taxon>Sar</taxon>
        <taxon>Alveolata</taxon>
        <taxon>Dinophyceae</taxon>
        <taxon>Suessiales</taxon>
        <taxon>Symbiodiniaceae</taxon>
        <taxon>Symbiodinium</taxon>
    </lineage>
</organism>
<comment type="caution">
    <text evidence="1">The sequence shown here is derived from an EMBL/GenBank/DDBJ whole genome shotgun (WGS) entry which is preliminary data.</text>
</comment>
<keyword evidence="2" id="KW-1185">Reference proteome</keyword>